<dbReference type="Proteomes" id="UP001165205">
    <property type="component" value="Unassembled WGS sequence"/>
</dbReference>
<dbReference type="AlphaFoldDB" id="A0AAN4YXN0"/>
<accession>A0AAN4YXN0</accession>
<feature type="compositionally biased region" description="Basic and acidic residues" evidence="1">
    <location>
        <begin position="8"/>
        <end position="34"/>
    </location>
</feature>
<protein>
    <submittedName>
        <fullName evidence="2">Unnamed protein product</fullName>
    </submittedName>
</protein>
<evidence type="ECO:0000256" key="1">
    <source>
        <dbReference type="SAM" id="MobiDB-lite"/>
    </source>
</evidence>
<reference evidence="2" key="1">
    <citation type="submission" date="2023-04" db="EMBL/GenBank/DDBJ databases">
        <title>Aspergillus oryzae NBRC 4228.</title>
        <authorList>
            <person name="Ichikawa N."/>
            <person name="Sato H."/>
            <person name="Tonouchi N."/>
        </authorList>
    </citation>
    <scope>NUCLEOTIDE SEQUENCE</scope>
    <source>
        <strain evidence="2">NBRC 4228</strain>
    </source>
</reference>
<comment type="caution">
    <text evidence="2">The sequence shown here is derived from an EMBL/GenBank/DDBJ whole genome shotgun (WGS) entry which is preliminary data.</text>
</comment>
<name>A0AAN4YXN0_ASPOZ</name>
<feature type="compositionally biased region" description="Acidic residues" evidence="1">
    <location>
        <begin position="53"/>
        <end position="64"/>
    </location>
</feature>
<sequence length="110" mass="12111">MYQYSDPDSQRDESHVGDDVIEPKRYEREDRPPDADDLGGEVTALDAEKAGEADEPVASDAAEEDHVEIGGDLLFRGECDYLRFEGIGGEDVAIYFCVSGVASSYGLWRC</sequence>
<feature type="region of interest" description="Disordered" evidence="1">
    <location>
        <begin position="1"/>
        <end position="64"/>
    </location>
</feature>
<dbReference type="EMBL" id="BSYA01000354">
    <property type="protein sequence ID" value="GMG38857.1"/>
    <property type="molecule type" value="Genomic_DNA"/>
</dbReference>
<gene>
    <name evidence="2" type="ORF">Aory04_001344900</name>
</gene>
<proteinExistence type="predicted"/>
<evidence type="ECO:0000313" key="3">
    <source>
        <dbReference type="Proteomes" id="UP001165205"/>
    </source>
</evidence>
<organism evidence="2 3">
    <name type="scientific">Aspergillus oryzae</name>
    <name type="common">Yellow koji mold</name>
    <dbReference type="NCBI Taxonomy" id="5062"/>
    <lineage>
        <taxon>Eukaryota</taxon>
        <taxon>Fungi</taxon>
        <taxon>Dikarya</taxon>
        <taxon>Ascomycota</taxon>
        <taxon>Pezizomycotina</taxon>
        <taxon>Eurotiomycetes</taxon>
        <taxon>Eurotiomycetidae</taxon>
        <taxon>Eurotiales</taxon>
        <taxon>Aspergillaceae</taxon>
        <taxon>Aspergillus</taxon>
        <taxon>Aspergillus subgen. Circumdati</taxon>
    </lineage>
</organism>
<evidence type="ECO:0000313" key="2">
    <source>
        <dbReference type="EMBL" id="GMG38857.1"/>
    </source>
</evidence>